<evidence type="ECO:0000256" key="7">
    <source>
        <dbReference type="ARBA" id="ARBA00023136"/>
    </source>
</evidence>
<dbReference type="GO" id="GO:0004713">
    <property type="term" value="F:protein tyrosine kinase activity"/>
    <property type="evidence" value="ECO:0007669"/>
    <property type="project" value="TreeGrafter"/>
</dbReference>
<dbReference type="PANTHER" id="PTHR32309">
    <property type="entry name" value="TYROSINE-PROTEIN KINASE"/>
    <property type="match status" value="1"/>
</dbReference>
<dbReference type="EMBL" id="LUGM01000002">
    <property type="protein sequence ID" value="KYH14168.1"/>
    <property type="molecule type" value="Genomic_DNA"/>
</dbReference>
<sequence>MNSTLNLLEIRKIVRKNIVLLITVPLIFLFISIVITNYFIDDKYVAKTQLLVYEKKTQPLNFNNKVQEIQSNLQLVNTYSEIIKSPRILDKVAKDSNIIYEADALAKMLTVTNQTDTQILNIAIQSKNAKEAELIANNVAKTFQKEIPKIMDVNNVSILSNANNSAVQVSPKLLINATIGFASGAVLAIIVIVIRHLTDKRIKNETDVKENLDIPVLGLIQKYD</sequence>
<dbReference type="AlphaFoldDB" id="A0A151A453"/>
<protein>
    <submittedName>
        <fullName evidence="11">Capsule biosynthesis protein CapA</fullName>
    </submittedName>
</protein>
<feature type="transmembrane region" description="Helical" evidence="9">
    <location>
        <begin position="173"/>
        <end position="194"/>
    </location>
</feature>
<dbReference type="InterPro" id="IPR050445">
    <property type="entry name" value="Bact_polysacc_biosynth/exp"/>
</dbReference>
<evidence type="ECO:0000256" key="2">
    <source>
        <dbReference type="ARBA" id="ARBA00006683"/>
    </source>
</evidence>
<comment type="similarity">
    <text evidence="2">Belongs to the CpsC/CapA family.</text>
</comment>
<gene>
    <name evidence="11" type="ORF">A0131_05170</name>
</gene>
<name>A0A151A453_9STAP</name>
<evidence type="ECO:0000256" key="8">
    <source>
        <dbReference type="ARBA" id="ARBA00023169"/>
    </source>
</evidence>
<proteinExistence type="inferred from homology"/>
<keyword evidence="7 9" id="KW-0472">Membrane</keyword>
<dbReference type="GO" id="GO:0005886">
    <property type="term" value="C:plasma membrane"/>
    <property type="evidence" value="ECO:0007669"/>
    <property type="project" value="UniProtKB-SubCell"/>
</dbReference>
<comment type="subcellular location">
    <subcellularLocation>
        <location evidence="1">Cell membrane</location>
        <topology evidence="1">Multi-pass membrane protein</topology>
    </subcellularLocation>
</comment>
<evidence type="ECO:0000313" key="11">
    <source>
        <dbReference type="EMBL" id="KYH14168.1"/>
    </source>
</evidence>
<keyword evidence="6 9" id="KW-1133">Transmembrane helix</keyword>
<dbReference type="RefSeq" id="WP_061854354.1">
    <property type="nucleotide sequence ID" value="NZ_LUGM01000002.1"/>
</dbReference>
<evidence type="ECO:0000256" key="6">
    <source>
        <dbReference type="ARBA" id="ARBA00022989"/>
    </source>
</evidence>
<dbReference type="Proteomes" id="UP000075418">
    <property type="component" value="Unassembled WGS sequence"/>
</dbReference>
<dbReference type="Pfam" id="PF02706">
    <property type="entry name" value="Wzz"/>
    <property type="match status" value="1"/>
</dbReference>
<feature type="domain" description="Polysaccharide chain length determinant N-terminal" evidence="10">
    <location>
        <begin position="4"/>
        <end position="95"/>
    </location>
</feature>
<keyword evidence="5" id="KW-0972">Capsule biogenesis/degradation</keyword>
<evidence type="ECO:0000256" key="9">
    <source>
        <dbReference type="SAM" id="Phobius"/>
    </source>
</evidence>
<keyword evidence="8" id="KW-0270">Exopolysaccharide synthesis</keyword>
<comment type="caution">
    <text evidence="11">The sequence shown here is derived from an EMBL/GenBank/DDBJ whole genome shotgun (WGS) entry which is preliminary data.</text>
</comment>
<organism evidence="11 12">
    <name type="scientific">Staphylococcus kloosii</name>
    <dbReference type="NCBI Taxonomy" id="29384"/>
    <lineage>
        <taxon>Bacteria</taxon>
        <taxon>Bacillati</taxon>
        <taxon>Bacillota</taxon>
        <taxon>Bacilli</taxon>
        <taxon>Bacillales</taxon>
        <taxon>Staphylococcaceae</taxon>
        <taxon>Staphylococcus</taxon>
    </lineage>
</organism>
<accession>A0A151A453</accession>
<dbReference type="PANTHER" id="PTHR32309:SF13">
    <property type="entry name" value="FERRIC ENTEROBACTIN TRANSPORT PROTEIN FEPE"/>
    <property type="match status" value="1"/>
</dbReference>
<keyword evidence="4 9" id="KW-0812">Transmembrane</keyword>
<keyword evidence="3" id="KW-1003">Cell membrane</keyword>
<reference evidence="11 12" key="1">
    <citation type="submission" date="2016-02" db="EMBL/GenBank/DDBJ databases">
        <title>Draft genome sequence of hydrocarbon degrading Staphylococcus saprophyticus Strain CNV2, isolated from crude-oil contaminated soil from Noonmati Oil Refinery, Guwahati, Assam, India.</title>
        <authorList>
            <person name="Mukherjee A."/>
            <person name="Chettri B."/>
            <person name="Langpoklakpam J."/>
            <person name="Singh A.K."/>
            <person name="Chattopadhyay D.J."/>
        </authorList>
    </citation>
    <scope>NUCLEOTIDE SEQUENCE [LARGE SCALE GENOMIC DNA]</scope>
    <source>
        <strain evidence="11 12">CNV2</strain>
    </source>
</reference>
<feature type="transmembrane region" description="Helical" evidence="9">
    <location>
        <begin position="18"/>
        <end position="40"/>
    </location>
</feature>
<evidence type="ECO:0000256" key="5">
    <source>
        <dbReference type="ARBA" id="ARBA00022903"/>
    </source>
</evidence>
<evidence type="ECO:0000256" key="4">
    <source>
        <dbReference type="ARBA" id="ARBA00022692"/>
    </source>
</evidence>
<dbReference type="InterPro" id="IPR003856">
    <property type="entry name" value="LPS_length_determ_N"/>
</dbReference>
<evidence type="ECO:0000256" key="1">
    <source>
        <dbReference type="ARBA" id="ARBA00004651"/>
    </source>
</evidence>
<evidence type="ECO:0000313" key="12">
    <source>
        <dbReference type="Proteomes" id="UP000075418"/>
    </source>
</evidence>
<evidence type="ECO:0000256" key="3">
    <source>
        <dbReference type="ARBA" id="ARBA00022475"/>
    </source>
</evidence>
<dbReference type="GO" id="GO:0000271">
    <property type="term" value="P:polysaccharide biosynthetic process"/>
    <property type="evidence" value="ECO:0007669"/>
    <property type="project" value="UniProtKB-KW"/>
</dbReference>
<evidence type="ECO:0000259" key="10">
    <source>
        <dbReference type="Pfam" id="PF02706"/>
    </source>
</evidence>